<evidence type="ECO:0000256" key="1">
    <source>
        <dbReference type="ARBA" id="ARBA00004496"/>
    </source>
</evidence>
<evidence type="ECO:0000256" key="3">
    <source>
        <dbReference type="ARBA" id="ARBA00018111"/>
    </source>
</evidence>
<evidence type="ECO:0000259" key="8">
    <source>
        <dbReference type="Pfam" id="PF21981"/>
    </source>
</evidence>
<dbReference type="InterPro" id="IPR053925">
    <property type="entry name" value="RecX_HTH_3rd"/>
</dbReference>
<dbReference type="InterPro" id="IPR036388">
    <property type="entry name" value="WH-like_DNA-bd_sf"/>
</dbReference>
<comment type="function">
    <text evidence="5">Modulates RecA activity.</text>
</comment>
<feature type="domain" description="RecX third three-helical" evidence="8">
    <location>
        <begin position="191"/>
        <end position="234"/>
    </location>
</feature>
<dbReference type="Proteomes" id="UP001597055">
    <property type="component" value="Unassembled WGS sequence"/>
</dbReference>
<evidence type="ECO:0000259" key="7">
    <source>
        <dbReference type="Pfam" id="PF02631"/>
    </source>
</evidence>
<evidence type="ECO:0000256" key="5">
    <source>
        <dbReference type="HAMAP-Rule" id="MF_01114"/>
    </source>
</evidence>
<dbReference type="Pfam" id="PF21981">
    <property type="entry name" value="RecX_HTH3"/>
    <property type="match status" value="1"/>
</dbReference>
<gene>
    <name evidence="5" type="primary">recX</name>
    <name evidence="9" type="ORF">ACFQ0P_00225</name>
</gene>
<evidence type="ECO:0000313" key="10">
    <source>
        <dbReference type="Proteomes" id="UP001597055"/>
    </source>
</evidence>
<reference evidence="10" key="1">
    <citation type="journal article" date="2019" name="Int. J. Syst. Evol. Microbiol.">
        <title>The Global Catalogue of Microorganisms (GCM) 10K type strain sequencing project: providing services to taxonomists for standard genome sequencing and annotation.</title>
        <authorList>
            <consortium name="The Broad Institute Genomics Platform"/>
            <consortium name="The Broad Institute Genome Sequencing Center for Infectious Disease"/>
            <person name="Wu L."/>
            <person name="Ma J."/>
        </authorList>
    </citation>
    <scope>NUCLEOTIDE SEQUENCE [LARGE SCALE GENOMIC DNA]</scope>
    <source>
        <strain evidence="10">CCUG 54523</strain>
    </source>
</reference>
<name>A0ABW3AE08_9MICO</name>
<proteinExistence type="inferred from homology"/>
<feature type="compositionally biased region" description="Basic and acidic residues" evidence="6">
    <location>
        <begin position="35"/>
        <end position="57"/>
    </location>
</feature>
<accession>A0ABW3AE08</accession>
<comment type="caution">
    <text evidence="9">The sequence shown here is derived from an EMBL/GenBank/DDBJ whole genome shotgun (WGS) entry which is preliminary data.</text>
</comment>
<keyword evidence="4 5" id="KW-0963">Cytoplasm</keyword>
<dbReference type="EMBL" id="JBHTII010000001">
    <property type="protein sequence ID" value="MFD0788804.1"/>
    <property type="molecule type" value="Genomic_DNA"/>
</dbReference>
<dbReference type="HAMAP" id="MF_01114">
    <property type="entry name" value="RecX"/>
    <property type="match status" value="1"/>
</dbReference>
<evidence type="ECO:0000256" key="2">
    <source>
        <dbReference type="ARBA" id="ARBA00009695"/>
    </source>
</evidence>
<dbReference type="Gene3D" id="1.10.10.10">
    <property type="entry name" value="Winged helix-like DNA-binding domain superfamily/Winged helix DNA-binding domain"/>
    <property type="match status" value="1"/>
</dbReference>
<evidence type="ECO:0000313" key="9">
    <source>
        <dbReference type="EMBL" id="MFD0788804.1"/>
    </source>
</evidence>
<dbReference type="RefSeq" id="WP_204979741.1">
    <property type="nucleotide sequence ID" value="NZ_JBHTII010000001.1"/>
</dbReference>
<comment type="similarity">
    <text evidence="2 5">Belongs to the RecX family.</text>
</comment>
<feature type="compositionally biased region" description="Basic and acidic residues" evidence="6">
    <location>
        <begin position="79"/>
        <end position="95"/>
    </location>
</feature>
<feature type="region of interest" description="Disordered" evidence="6">
    <location>
        <begin position="1"/>
        <end position="95"/>
    </location>
</feature>
<evidence type="ECO:0000256" key="6">
    <source>
        <dbReference type="SAM" id="MobiDB-lite"/>
    </source>
</evidence>
<evidence type="ECO:0000256" key="4">
    <source>
        <dbReference type="ARBA" id="ARBA00022490"/>
    </source>
</evidence>
<dbReference type="InterPro" id="IPR003783">
    <property type="entry name" value="Regulatory_RecX"/>
</dbReference>
<keyword evidence="10" id="KW-1185">Reference proteome</keyword>
<dbReference type="InterPro" id="IPR053924">
    <property type="entry name" value="RecX_HTH_2nd"/>
</dbReference>
<organism evidence="9 10">
    <name type="scientific">Microbacterium insulae</name>
    <dbReference type="NCBI Taxonomy" id="483014"/>
    <lineage>
        <taxon>Bacteria</taxon>
        <taxon>Bacillati</taxon>
        <taxon>Actinomycetota</taxon>
        <taxon>Actinomycetes</taxon>
        <taxon>Micrococcales</taxon>
        <taxon>Microbacteriaceae</taxon>
        <taxon>Microbacterium</taxon>
    </lineage>
</organism>
<dbReference type="Pfam" id="PF02631">
    <property type="entry name" value="RecX_HTH2"/>
    <property type="match status" value="1"/>
</dbReference>
<feature type="domain" description="RecX second three-helical" evidence="7">
    <location>
        <begin position="145"/>
        <end position="186"/>
    </location>
</feature>
<protein>
    <recommendedName>
        <fullName evidence="3 5">Regulatory protein RecX</fullName>
    </recommendedName>
</protein>
<comment type="subcellular location">
    <subcellularLocation>
        <location evidence="1 5">Cytoplasm</location>
    </subcellularLocation>
</comment>
<dbReference type="PANTHER" id="PTHR33602:SF1">
    <property type="entry name" value="REGULATORY PROTEIN RECX FAMILY PROTEIN"/>
    <property type="match status" value="1"/>
</dbReference>
<dbReference type="PANTHER" id="PTHR33602">
    <property type="entry name" value="REGULATORY PROTEIN RECX FAMILY PROTEIN"/>
    <property type="match status" value="1"/>
</dbReference>
<sequence length="255" mass="27322">MDSGHGGDDLAPVIPLFGGRTERRDTAGGALRGDAGARGDELGHDVDSGGDELHGEADAPSTLLAWHPTWTADGSVAEDEGRVNDDRADSDEDSRRDLAEKALIKRLRTRSVSVAEARGMLREHDLDEASIETVIVSLTGYGYLDDAALAEQLVHVGVDRKGQGRRLIAQTLAKRGVPRDVADSALQALPDDDLERALEYARGKARALRSLDRETALRRLSGQLARRGYSGSLAMNAARTALDESTGEGSGVRFR</sequence>